<feature type="compositionally biased region" description="Basic and acidic residues" evidence="1">
    <location>
        <begin position="1"/>
        <end position="19"/>
    </location>
</feature>
<dbReference type="PANTHER" id="PTHR33223">
    <property type="entry name" value="CCHC-TYPE DOMAIN-CONTAINING PROTEIN"/>
    <property type="match status" value="1"/>
</dbReference>
<dbReference type="Proteomes" id="UP001151760">
    <property type="component" value="Unassembled WGS sequence"/>
</dbReference>
<evidence type="ECO:0000256" key="1">
    <source>
        <dbReference type="SAM" id="MobiDB-lite"/>
    </source>
</evidence>
<reference evidence="3" key="2">
    <citation type="submission" date="2022-01" db="EMBL/GenBank/DDBJ databases">
        <authorList>
            <person name="Yamashiro T."/>
            <person name="Shiraishi A."/>
            <person name="Satake H."/>
            <person name="Nakayama K."/>
        </authorList>
    </citation>
    <scope>NUCLEOTIDE SEQUENCE</scope>
</reference>
<evidence type="ECO:0000313" key="4">
    <source>
        <dbReference type="Proteomes" id="UP001151760"/>
    </source>
</evidence>
<sequence>MSDHHSSDLSTTKNDKRSPVENVSSSPRSIKDKGADYDNSDPNSEQDDSMPQILKCVFRSSRDNVEPKKHKGGNADFCKIAKAIQDETSSVNRPKAELHRDKPLAKWTRGRIDISRIICTSCSLGKAVLDFRCQVAHHHPKGFVYPDHLEKVYLSKESFVYGLKSSSKSRTKILSKLPDVQRLLQSLNVFKAEARVGEALSASCAQVIVEEEHSFKIMASTTTTIKIPLPKIDAKDQCELKGQFLKELRDNTFNGSNHEDANEHIEKVLEIVDLFHIPNITQDQIMLRAFPMSLTEAASRWLRNKPSGSITTWEDLKAKFLSNTETSDGLAAIQAQLNNLGREIKKVNEKVYAAQVGCELSKRHEENSKPYQEIRAFTDCLLIETKDPQMQGKMGSYGPKDFNAYSIGTTLHNDALPQKEKDPGSFTLPCYLNNVYFEKALDDLGASMRMVETS</sequence>
<organism evidence="3 4">
    <name type="scientific">Tanacetum coccineum</name>
    <dbReference type="NCBI Taxonomy" id="301880"/>
    <lineage>
        <taxon>Eukaryota</taxon>
        <taxon>Viridiplantae</taxon>
        <taxon>Streptophyta</taxon>
        <taxon>Embryophyta</taxon>
        <taxon>Tracheophyta</taxon>
        <taxon>Spermatophyta</taxon>
        <taxon>Magnoliopsida</taxon>
        <taxon>eudicotyledons</taxon>
        <taxon>Gunneridae</taxon>
        <taxon>Pentapetalae</taxon>
        <taxon>asterids</taxon>
        <taxon>campanulids</taxon>
        <taxon>Asterales</taxon>
        <taxon>Asteraceae</taxon>
        <taxon>Asteroideae</taxon>
        <taxon>Anthemideae</taxon>
        <taxon>Anthemidinae</taxon>
        <taxon>Tanacetum</taxon>
    </lineage>
</organism>
<dbReference type="PANTHER" id="PTHR33223:SF11">
    <property type="entry name" value="ELEMENT PROTEIN, PUTATIVE-RELATED"/>
    <property type="match status" value="1"/>
</dbReference>
<protein>
    <submittedName>
        <fullName evidence="3">Copia protein</fullName>
    </submittedName>
</protein>
<gene>
    <name evidence="3" type="ORF">Tco_0952932</name>
</gene>
<keyword evidence="4" id="KW-1185">Reference proteome</keyword>
<proteinExistence type="predicted"/>
<name>A0ABQ5DYE6_9ASTR</name>
<evidence type="ECO:0000313" key="3">
    <source>
        <dbReference type="EMBL" id="GJT44217.1"/>
    </source>
</evidence>
<comment type="caution">
    <text evidence="3">The sequence shown here is derived from an EMBL/GenBank/DDBJ whole genome shotgun (WGS) entry which is preliminary data.</text>
</comment>
<feature type="domain" description="Retrotransposon gag" evidence="2">
    <location>
        <begin position="289"/>
        <end position="348"/>
    </location>
</feature>
<feature type="region of interest" description="Disordered" evidence="1">
    <location>
        <begin position="1"/>
        <end position="52"/>
    </location>
</feature>
<dbReference type="EMBL" id="BQNB010015794">
    <property type="protein sequence ID" value="GJT44217.1"/>
    <property type="molecule type" value="Genomic_DNA"/>
</dbReference>
<reference evidence="3" key="1">
    <citation type="journal article" date="2022" name="Int. J. Mol. Sci.">
        <title>Draft Genome of Tanacetum Coccineum: Genomic Comparison of Closely Related Tanacetum-Family Plants.</title>
        <authorList>
            <person name="Yamashiro T."/>
            <person name="Shiraishi A."/>
            <person name="Nakayama K."/>
            <person name="Satake H."/>
        </authorList>
    </citation>
    <scope>NUCLEOTIDE SEQUENCE</scope>
</reference>
<dbReference type="Pfam" id="PF03732">
    <property type="entry name" value="Retrotrans_gag"/>
    <property type="match status" value="1"/>
</dbReference>
<evidence type="ECO:0000259" key="2">
    <source>
        <dbReference type="Pfam" id="PF03732"/>
    </source>
</evidence>
<dbReference type="InterPro" id="IPR005162">
    <property type="entry name" value="Retrotrans_gag_dom"/>
</dbReference>
<accession>A0ABQ5DYE6</accession>